<accession>A0A6J5P3Q2</accession>
<evidence type="ECO:0000313" key="1">
    <source>
        <dbReference type="EMBL" id="CAB4166043.1"/>
    </source>
</evidence>
<dbReference type="EMBL" id="LR796781">
    <property type="protein sequence ID" value="CAB4166043.1"/>
    <property type="molecule type" value="Genomic_DNA"/>
</dbReference>
<protein>
    <submittedName>
        <fullName evidence="1">Uncharacterized protein</fullName>
    </submittedName>
</protein>
<reference evidence="1" key="1">
    <citation type="submission" date="2020-04" db="EMBL/GenBank/DDBJ databases">
        <authorList>
            <person name="Chiriac C."/>
            <person name="Salcher M."/>
            <person name="Ghai R."/>
            <person name="Kavagutti S V."/>
        </authorList>
    </citation>
    <scope>NUCLEOTIDE SEQUENCE</scope>
</reference>
<proteinExistence type="predicted"/>
<organism evidence="1">
    <name type="scientific">uncultured Caudovirales phage</name>
    <dbReference type="NCBI Taxonomy" id="2100421"/>
    <lineage>
        <taxon>Viruses</taxon>
        <taxon>Duplodnaviria</taxon>
        <taxon>Heunggongvirae</taxon>
        <taxon>Uroviricota</taxon>
        <taxon>Caudoviricetes</taxon>
        <taxon>Peduoviridae</taxon>
        <taxon>Maltschvirus</taxon>
        <taxon>Maltschvirus maltsch</taxon>
    </lineage>
</organism>
<gene>
    <name evidence="1" type="ORF">UFOVP845_7</name>
</gene>
<sequence>MLQLHKEGRLDEAARSDIQKRLSELEVFYGRKLS</sequence>
<name>A0A6J5P3Q2_9CAUD</name>